<sequence length="572" mass="63150">MADSLLESSADQDGVQQRLYGFVPRSTRPRRAWDPSSPLVQTCCGRLYISTLPGRLDSVLICVCDEEFRVASRSCPGSNMVLSSFLFYPSTCTMASAGNHTAHAHRPAPYARPPPPYYPTPLVSITELRQSVCFHCTQFYQLKVPKQTGDGHDETPHHRQALQMLNGAHNISLGENQQSMGMGGEKPGGARMGDERPQGWIMPAPGYNAQVQQPVPSSVNHSRPSHQHPPYHLIPSQSLVCHPCTAAIGETMVVQNDPNSVWRHQQWPLHVERERVFMERYGTRKRQHQVSGTMAQWGSGEIRLSRAAAGYGGDRRGSAPATAPLYPHSTTPNLARRLSLPVIPLPSRARHLTVPLANTAVKSSPIPRDTLEAPSDVRRMDTLPRGASSQNRPLDQDAKRSSSSPSTKRLRMVSDTPTIAEEDAPGSAEAEREDAASASQILKKPEALQEKAEVGATGCDPLDNESCHLSSDSSDGGDEKDRAFGEKEDEKSNDETVSIKRDKEVKGVLNDELDLRQDNDDKRDRLHPIVLALQQVVSMKDVFKEMDDGKRAEVRLLLKEIDDGLRDITEVR</sequence>
<reference evidence="2 3" key="1">
    <citation type="submission" date="2016-06" db="EMBL/GenBank/DDBJ databases">
        <title>Evolution of pathogenesis and genome organization in the Tremellales.</title>
        <authorList>
            <person name="Cuomo C."/>
            <person name="Litvintseva A."/>
            <person name="Heitman J."/>
            <person name="Chen Y."/>
            <person name="Sun S."/>
            <person name="Springer D."/>
            <person name="Dromer F."/>
            <person name="Young S."/>
            <person name="Zeng Q."/>
            <person name="Chapman S."/>
            <person name="Gujja S."/>
            <person name="Saif S."/>
            <person name="Birren B."/>
        </authorList>
    </citation>
    <scope>NUCLEOTIDE SEQUENCE [LARGE SCALE GENOMIC DNA]</scope>
    <source>
        <strain evidence="2 3">CBS 6039</strain>
    </source>
</reference>
<proteinExistence type="predicted"/>
<evidence type="ECO:0000256" key="1">
    <source>
        <dbReference type="SAM" id="MobiDB-lite"/>
    </source>
</evidence>
<dbReference type="RefSeq" id="XP_018996151.1">
    <property type="nucleotide sequence ID" value="XM_019135748.1"/>
</dbReference>
<keyword evidence="3" id="KW-1185">Reference proteome</keyword>
<dbReference type="EMBL" id="AWGJ01000003">
    <property type="protein sequence ID" value="ODN81832.1"/>
    <property type="molecule type" value="Genomic_DNA"/>
</dbReference>
<protein>
    <submittedName>
        <fullName evidence="2">Uncharacterized protein</fullName>
    </submittedName>
</protein>
<comment type="caution">
    <text evidence="2">The sequence shown here is derived from an EMBL/GenBank/DDBJ whole genome shotgun (WGS) entry which is preliminary data.</text>
</comment>
<gene>
    <name evidence="2" type="ORF">L202_02196</name>
</gene>
<feature type="compositionally biased region" description="Basic and acidic residues" evidence="1">
    <location>
        <begin position="477"/>
        <end position="503"/>
    </location>
</feature>
<dbReference type="AlphaFoldDB" id="A0A1E3HZS8"/>
<accession>A0A1E3HZS8</accession>
<organism evidence="2 3">
    <name type="scientific">Cryptococcus amylolentus CBS 6039</name>
    <dbReference type="NCBI Taxonomy" id="1295533"/>
    <lineage>
        <taxon>Eukaryota</taxon>
        <taxon>Fungi</taxon>
        <taxon>Dikarya</taxon>
        <taxon>Basidiomycota</taxon>
        <taxon>Agaricomycotina</taxon>
        <taxon>Tremellomycetes</taxon>
        <taxon>Tremellales</taxon>
        <taxon>Cryptococcaceae</taxon>
        <taxon>Cryptococcus</taxon>
    </lineage>
</organism>
<feature type="compositionally biased region" description="Basic and acidic residues" evidence="1">
    <location>
        <begin position="443"/>
        <end position="453"/>
    </location>
</feature>
<dbReference type="Proteomes" id="UP000094065">
    <property type="component" value="Unassembled WGS sequence"/>
</dbReference>
<evidence type="ECO:0000313" key="2">
    <source>
        <dbReference type="EMBL" id="ODN81832.1"/>
    </source>
</evidence>
<feature type="region of interest" description="Disordered" evidence="1">
    <location>
        <begin position="310"/>
        <end position="330"/>
    </location>
</feature>
<dbReference type="GeneID" id="30153505"/>
<feature type="region of interest" description="Disordered" evidence="1">
    <location>
        <begin position="364"/>
        <end position="503"/>
    </location>
</feature>
<feature type="compositionally biased region" description="Basic and acidic residues" evidence="1">
    <location>
        <begin position="369"/>
        <end position="382"/>
    </location>
</feature>
<evidence type="ECO:0000313" key="3">
    <source>
        <dbReference type="Proteomes" id="UP000094065"/>
    </source>
</evidence>
<name>A0A1E3HZS8_9TREE</name>
<dbReference type="OrthoDB" id="10385686at2759"/>